<dbReference type="AlphaFoldDB" id="A0A3M7T3F3"/>
<keyword evidence="1" id="KW-1133">Transmembrane helix</keyword>
<evidence type="ECO:0000313" key="2">
    <source>
        <dbReference type="EMBL" id="RNA42553.1"/>
    </source>
</evidence>
<evidence type="ECO:0000256" key="1">
    <source>
        <dbReference type="SAM" id="Phobius"/>
    </source>
</evidence>
<accession>A0A3M7T3F3</accession>
<evidence type="ECO:0000313" key="3">
    <source>
        <dbReference type="Proteomes" id="UP000276133"/>
    </source>
</evidence>
<name>A0A3M7T3F3_BRAPC</name>
<proteinExistence type="predicted"/>
<protein>
    <submittedName>
        <fullName evidence="2">Uncharacterized protein</fullName>
    </submittedName>
</protein>
<keyword evidence="1" id="KW-0472">Membrane</keyword>
<organism evidence="2 3">
    <name type="scientific">Brachionus plicatilis</name>
    <name type="common">Marine rotifer</name>
    <name type="synonym">Brachionus muelleri</name>
    <dbReference type="NCBI Taxonomy" id="10195"/>
    <lineage>
        <taxon>Eukaryota</taxon>
        <taxon>Metazoa</taxon>
        <taxon>Spiralia</taxon>
        <taxon>Gnathifera</taxon>
        <taxon>Rotifera</taxon>
        <taxon>Eurotatoria</taxon>
        <taxon>Monogononta</taxon>
        <taxon>Pseudotrocha</taxon>
        <taxon>Ploima</taxon>
        <taxon>Brachionidae</taxon>
        <taxon>Brachionus</taxon>
    </lineage>
</organism>
<dbReference type="Proteomes" id="UP000276133">
    <property type="component" value="Unassembled WGS sequence"/>
</dbReference>
<sequence>MSLDWSIHLIHFIFDFFFYYLFSYLKKSICLAYFNIYPYLIKKVEAFIFKVTNLQTLAIFI</sequence>
<comment type="caution">
    <text evidence="2">The sequence shown here is derived from an EMBL/GenBank/DDBJ whole genome shotgun (WGS) entry which is preliminary data.</text>
</comment>
<keyword evidence="1" id="KW-0812">Transmembrane</keyword>
<gene>
    <name evidence="2" type="ORF">BpHYR1_000985</name>
</gene>
<reference evidence="2 3" key="1">
    <citation type="journal article" date="2018" name="Sci. Rep.">
        <title>Genomic signatures of local adaptation to the degree of environmental predictability in rotifers.</title>
        <authorList>
            <person name="Franch-Gras L."/>
            <person name="Hahn C."/>
            <person name="Garcia-Roger E.M."/>
            <person name="Carmona M.J."/>
            <person name="Serra M."/>
            <person name="Gomez A."/>
        </authorList>
    </citation>
    <scope>NUCLEOTIDE SEQUENCE [LARGE SCALE GENOMIC DNA]</scope>
    <source>
        <strain evidence="2">HYR1</strain>
    </source>
</reference>
<keyword evidence="3" id="KW-1185">Reference proteome</keyword>
<dbReference type="EMBL" id="REGN01000353">
    <property type="protein sequence ID" value="RNA42553.1"/>
    <property type="molecule type" value="Genomic_DNA"/>
</dbReference>
<feature type="transmembrane region" description="Helical" evidence="1">
    <location>
        <begin position="6"/>
        <end position="25"/>
    </location>
</feature>